<dbReference type="InParanoid" id="B9T9J2"/>
<feature type="compositionally biased region" description="Low complexity" evidence="1">
    <location>
        <begin position="107"/>
        <end position="116"/>
    </location>
</feature>
<sequence>HIVDARGHAAEQVEARIAVAPHGVQRVREAEQHDTGTAADEEPEQRTEHGIVAVFEQRFRPGLGEVRFAGVQGVAADDARRQAAGRIEIAAHERRVDRQRVVAQAAQADAQVQQQRVDGRAGVRAREPGQRAQRQHGEHPREQAARNARAPPVEPTLQRGRQPAEADERMPAPRFAQQQVEQHAGDERQRERRGRQAAQHGAPFSTSGRPAATNSTRSQRAATSWFRRPASSTNARDTAP</sequence>
<feature type="compositionally biased region" description="Polar residues" evidence="1">
    <location>
        <begin position="204"/>
        <end position="222"/>
    </location>
</feature>
<reference evidence="3" key="1">
    <citation type="journal article" date="2010" name="Nat. Biotechnol.">
        <title>Draft genome sequence of the oilseed species Ricinus communis.</title>
        <authorList>
            <person name="Chan A.P."/>
            <person name="Crabtree J."/>
            <person name="Zhao Q."/>
            <person name="Lorenzi H."/>
            <person name="Orvis J."/>
            <person name="Puiu D."/>
            <person name="Melake-Berhan A."/>
            <person name="Jones K.M."/>
            <person name="Redman J."/>
            <person name="Chen G."/>
            <person name="Cahoon E.B."/>
            <person name="Gedil M."/>
            <person name="Stanke M."/>
            <person name="Haas B.J."/>
            <person name="Wortman J.R."/>
            <person name="Fraser-Liggett C.M."/>
            <person name="Ravel J."/>
            <person name="Rabinowicz P.D."/>
        </authorList>
    </citation>
    <scope>NUCLEOTIDE SEQUENCE [LARGE SCALE GENOMIC DNA]</scope>
    <source>
        <strain evidence="3">cv. Hale</strain>
    </source>
</reference>
<feature type="region of interest" description="Disordered" evidence="1">
    <location>
        <begin position="26"/>
        <end position="46"/>
    </location>
</feature>
<dbReference type="EMBL" id="EQ975384">
    <property type="protein sequence ID" value="EEF27470.1"/>
    <property type="molecule type" value="Genomic_DNA"/>
</dbReference>
<evidence type="ECO:0000313" key="3">
    <source>
        <dbReference type="Proteomes" id="UP000008311"/>
    </source>
</evidence>
<dbReference type="AlphaFoldDB" id="B9T9J2"/>
<feature type="non-terminal residue" evidence="2">
    <location>
        <position position="1"/>
    </location>
</feature>
<proteinExistence type="predicted"/>
<feature type="region of interest" description="Disordered" evidence="1">
    <location>
        <begin position="107"/>
        <end position="240"/>
    </location>
</feature>
<keyword evidence="3" id="KW-1185">Reference proteome</keyword>
<feature type="compositionally biased region" description="Basic and acidic residues" evidence="1">
    <location>
        <begin position="162"/>
        <end position="171"/>
    </location>
</feature>
<evidence type="ECO:0000256" key="1">
    <source>
        <dbReference type="SAM" id="MobiDB-lite"/>
    </source>
</evidence>
<dbReference type="Proteomes" id="UP000008311">
    <property type="component" value="Unassembled WGS sequence"/>
</dbReference>
<gene>
    <name evidence="2" type="ORF">RCOM_0209760</name>
</gene>
<name>B9T9J2_RICCO</name>
<feature type="compositionally biased region" description="Polar residues" evidence="1">
    <location>
        <begin position="230"/>
        <end position="240"/>
    </location>
</feature>
<protein>
    <submittedName>
        <fullName evidence="2">Uncharacterized protein</fullName>
    </submittedName>
</protein>
<evidence type="ECO:0000313" key="2">
    <source>
        <dbReference type="EMBL" id="EEF27470.1"/>
    </source>
</evidence>
<organism evidence="2 3">
    <name type="scientific">Ricinus communis</name>
    <name type="common">Castor bean</name>
    <dbReference type="NCBI Taxonomy" id="3988"/>
    <lineage>
        <taxon>Eukaryota</taxon>
        <taxon>Viridiplantae</taxon>
        <taxon>Streptophyta</taxon>
        <taxon>Embryophyta</taxon>
        <taxon>Tracheophyta</taxon>
        <taxon>Spermatophyta</taxon>
        <taxon>Magnoliopsida</taxon>
        <taxon>eudicotyledons</taxon>
        <taxon>Gunneridae</taxon>
        <taxon>Pentapetalae</taxon>
        <taxon>rosids</taxon>
        <taxon>fabids</taxon>
        <taxon>Malpighiales</taxon>
        <taxon>Euphorbiaceae</taxon>
        <taxon>Acalyphoideae</taxon>
        <taxon>Acalypheae</taxon>
        <taxon>Ricinus</taxon>
    </lineage>
</organism>
<accession>B9T9J2</accession>
<feature type="compositionally biased region" description="Basic and acidic residues" evidence="1">
    <location>
        <begin position="117"/>
        <end position="144"/>
    </location>
</feature>